<keyword evidence="2" id="KW-0902">Two-component regulatory system</keyword>
<keyword evidence="1 6" id="KW-0597">Phosphoprotein</keyword>
<dbReference type="GO" id="GO:0032993">
    <property type="term" value="C:protein-DNA complex"/>
    <property type="evidence" value="ECO:0007669"/>
    <property type="project" value="TreeGrafter"/>
</dbReference>
<keyword evidence="4 7" id="KW-0238">DNA-binding</keyword>
<feature type="modified residue" description="4-aspartylphosphate" evidence="6">
    <location>
        <position position="51"/>
    </location>
</feature>
<dbReference type="GO" id="GO:0005829">
    <property type="term" value="C:cytosol"/>
    <property type="evidence" value="ECO:0007669"/>
    <property type="project" value="TreeGrafter"/>
</dbReference>
<dbReference type="GO" id="GO:0000156">
    <property type="term" value="F:phosphorelay response regulator activity"/>
    <property type="evidence" value="ECO:0007669"/>
    <property type="project" value="TreeGrafter"/>
</dbReference>
<dbReference type="InterPro" id="IPR011006">
    <property type="entry name" value="CheY-like_superfamily"/>
</dbReference>
<evidence type="ECO:0000256" key="1">
    <source>
        <dbReference type="ARBA" id="ARBA00022553"/>
    </source>
</evidence>
<evidence type="ECO:0000259" key="9">
    <source>
        <dbReference type="PROSITE" id="PS51755"/>
    </source>
</evidence>
<evidence type="ECO:0000256" key="5">
    <source>
        <dbReference type="ARBA" id="ARBA00023163"/>
    </source>
</evidence>
<dbReference type="Gene3D" id="6.10.250.690">
    <property type="match status" value="1"/>
</dbReference>
<evidence type="ECO:0000256" key="4">
    <source>
        <dbReference type="ARBA" id="ARBA00023125"/>
    </source>
</evidence>
<evidence type="ECO:0000256" key="3">
    <source>
        <dbReference type="ARBA" id="ARBA00023015"/>
    </source>
</evidence>
<dbReference type="InterPro" id="IPR001789">
    <property type="entry name" value="Sig_transdc_resp-reg_receiver"/>
</dbReference>
<reference evidence="10" key="1">
    <citation type="submission" date="2022-03" db="EMBL/GenBank/DDBJ databases">
        <title>Bacterial whole genome sequence for Hymenobacter sp. DH14.</title>
        <authorList>
            <person name="Le V."/>
        </authorList>
    </citation>
    <scope>NUCLEOTIDE SEQUENCE</scope>
    <source>
        <strain evidence="10">DH14</strain>
    </source>
</reference>
<dbReference type="CDD" id="cd00383">
    <property type="entry name" value="trans_reg_C"/>
    <property type="match status" value="1"/>
</dbReference>
<feature type="DNA-binding region" description="OmpR/PhoB-type" evidence="7">
    <location>
        <begin position="125"/>
        <end position="223"/>
    </location>
</feature>
<dbReference type="PANTHER" id="PTHR48111">
    <property type="entry name" value="REGULATOR OF RPOS"/>
    <property type="match status" value="1"/>
</dbReference>
<dbReference type="PANTHER" id="PTHR48111:SF22">
    <property type="entry name" value="REGULATOR OF RPOS"/>
    <property type="match status" value="1"/>
</dbReference>
<dbReference type="FunFam" id="1.10.10.10:FF:000005">
    <property type="entry name" value="Two-component system response regulator"/>
    <property type="match status" value="1"/>
</dbReference>
<dbReference type="SUPFAM" id="SSF52172">
    <property type="entry name" value="CheY-like"/>
    <property type="match status" value="1"/>
</dbReference>
<comment type="caution">
    <text evidence="10">The sequence shown here is derived from an EMBL/GenBank/DDBJ whole genome shotgun (WGS) entry which is preliminary data.</text>
</comment>
<dbReference type="Pfam" id="PF00486">
    <property type="entry name" value="Trans_reg_C"/>
    <property type="match status" value="1"/>
</dbReference>
<gene>
    <name evidence="10" type="ORF">MON38_14635</name>
</gene>
<dbReference type="Proteomes" id="UP001139193">
    <property type="component" value="Unassembled WGS sequence"/>
</dbReference>
<dbReference type="InterPro" id="IPR001867">
    <property type="entry name" value="OmpR/PhoB-type_DNA-bd"/>
</dbReference>
<dbReference type="AlphaFoldDB" id="A0A9X2AFY3"/>
<dbReference type="Gene3D" id="3.40.50.2300">
    <property type="match status" value="1"/>
</dbReference>
<dbReference type="PROSITE" id="PS51755">
    <property type="entry name" value="OMPR_PHOB"/>
    <property type="match status" value="1"/>
</dbReference>
<sequence>MNILLVEDDPRLSALIKRGLEEEQLTVTVAADGERGQELALAQPFDLIILDVILPHRSGLEVLAAIRAQDARVPVLLLTALGTTTDKLQGFGNGADDYLVKPFDFAELVARVGALTRRGSGQAHSPRLAFADVLMDTASRTVTRAGQPLRLTTREFNLLELLLRHPGRVLSRGEIAEHGWDESFDAGSNVIDVYVSYLRKKVDHGFPTKLIHTVTGAGYVLRQE</sequence>
<evidence type="ECO:0000313" key="11">
    <source>
        <dbReference type="Proteomes" id="UP001139193"/>
    </source>
</evidence>
<proteinExistence type="predicted"/>
<dbReference type="InterPro" id="IPR039420">
    <property type="entry name" value="WalR-like"/>
</dbReference>
<evidence type="ECO:0000313" key="10">
    <source>
        <dbReference type="EMBL" id="MCI1188661.1"/>
    </source>
</evidence>
<dbReference type="SMART" id="SM00862">
    <property type="entry name" value="Trans_reg_C"/>
    <property type="match status" value="1"/>
</dbReference>
<dbReference type="GO" id="GO:0000976">
    <property type="term" value="F:transcription cis-regulatory region binding"/>
    <property type="evidence" value="ECO:0007669"/>
    <property type="project" value="TreeGrafter"/>
</dbReference>
<feature type="domain" description="OmpR/PhoB-type" evidence="9">
    <location>
        <begin position="125"/>
        <end position="223"/>
    </location>
</feature>
<protein>
    <submittedName>
        <fullName evidence="10">Response regulator transcription factor</fullName>
    </submittedName>
</protein>
<keyword evidence="11" id="KW-1185">Reference proteome</keyword>
<dbReference type="RefSeq" id="WP_241936927.1">
    <property type="nucleotide sequence ID" value="NZ_JALBGC010000004.1"/>
</dbReference>
<dbReference type="Pfam" id="PF00072">
    <property type="entry name" value="Response_reg"/>
    <property type="match status" value="1"/>
</dbReference>
<name>A0A9X2AFY3_9BACT</name>
<keyword evidence="5" id="KW-0804">Transcription</keyword>
<organism evidence="10 11">
    <name type="scientific">Hymenobacter cyanobacteriorum</name>
    <dbReference type="NCBI Taxonomy" id="2926463"/>
    <lineage>
        <taxon>Bacteria</taxon>
        <taxon>Pseudomonadati</taxon>
        <taxon>Bacteroidota</taxon>
        <taxon>Cytophagia</taxon>
        <taxon>Cytophagales</taxon>
        <taxon>Hymenobacteraceae</taxon>
        <taxon>Hymenobacter</taxon>
    </lineage>
</organism>
<evidence type="ECO:0000256" key="7">
    <source>
        <dbReference type="PROSITE-ProRule" id="PRU01091"/>
    </source>
</evidence>
<dbReference type="InterPro" id="IPR036388">
    <property type="entry name" value="WH-like_DNA-bd_sf"/>
</dbReference>
<dbReference type="EMBL" id="JALBGC010000004">
    <property type="protein sequence ID" value="MCI1188661.1"/>
    <property type="molecule type" value="Genomic_DNA"/>
</dbReference>
<dbReference type="GO" id="GO:0006355">
    <property type="term" value="P:regulation of DNA-templated transcription"/>
    <property type="evidence" value="ECO:0007669"/>
    <property type="project" value="InterPro"/>
</dbReference>
<keyword evidence="3" id="KW-0805">Transcription regulation</keyword>
<dbReference type="PROSITE" id="PS50110">
    <property type="entry name" value="RESPONSE_REGULATORY"/>
    <property type="match status" value="1"/>
</dbReference>
<accession>A0A9X2AFY3</accession>
<feature type="domain" description="Response regulatory" evidence="8">
    <location>
        <begin position="2"/>
        <end position="116"/>
    </location>
</feature>
<dbReference type="Gene3D" id="1.10.10.10">
    <property type="entry name" value="Winged helix-like DNA-binding domain superfamily/Winged helix DNA-binding domain"/>
    <property type="match status" value="1"/>
</dbReference>
<evidence type="ECO:0000256" key="6">
    <source>
        <dbReference type="PROSITE-ProRule" id="PRU00169"/>
    </source>
</evidence>
<evidence type="ECO:0000256" key="2">
    <source>
        <dbReference type="ARBA" id="ARBA00023012"/>
    </source>
</evidence>
<dbReference type="SMART" id="SM00448">
    <property type="entry name" value="REC"/>
    <property type="match status" value="1"/>
</dbReference>
<evidence type="ECO:0000259" key="8">
    <source>
        <dbReference type="PROSITE" id="PS50110"/>
    </source>
</evidence>